<gene>
    <name evidence="3" type="ORF">SAMN05192553_101153</name>
</gene>
<dbReference type="PANTHER" id="PTHR43751:SF1">
    <property type="entry name" value="SULFATASE ATSG-RELATED"/>
    <property type="match status" value="1"/>
</dbReference>
<dbReference type="EMBL" id="FNZH01000001">
    <property type="protein sequence ID" value="SEI76026.1"/>
    <property type="molecule type" value="Genomic_DNA"/>
</dbReference>
<reference evidence="4" key="1">
    <citation type="submission" date="2016-10" db="EMBL/GenBank/DDBJ databases">
        <authorList>
            <person name="Varghese N."/>
            <person name="Submissions S."/>
        </authorList>
    </citation>
    <scope>NUCLEOTIDE SEQUENCE [LARGE SCALE GENOMIC DNA]</scope>
    <source>
        <strain evidence="4">IBRC-M 10761</strain>
    </source>
</reference>
<name>A0A1H6T9S9_9BACT</name>
<keyword evidence="3" id="KW-0378">Hydrolase</keyword>
<feature type="signal peptide" evidence="1">
    <location>
        <begin position="1"/>
        <end position="24"/>
    </location>
</feature>
<dbReference type="RefSeq" id="WP_092168126.1">
    <property type="nucleotide sequence ID" value="NZ_FNZH01000001.1"/>
</dbReference>
<feature type="domain" description="Sulfatase N-terminal" evidence="2">
    <location>
        <begin position="38"/>
        <end position="331"/>
    </location>
</feature>
<dbReference type="InterPro" id="IPR000917">
    <property type="entry name" value="Sulfatase_N"/>
</dbReference>
<accession>A0A1H6T9S9</accession>
<evidence type="ECO:0000313" key="4">
    <source>
        <dbReference type="Proteomes" id="UP000199403"/>
    </source>
</evidence>
<dbReference type="Gene3D" id="3.40.720.10">
    <property type="entry name" value="Alkaline Phosphatase, subunit A"/>
    <property type="match status" value="1"/>
</dbReference>
<dbReference type="OrthoDB" id="975025at2"/>
<feature type="chain" id="PRO_5011737353" evidence="1">
    <location>
        <begin position="25"/>
        <end position="486"/>
    </location>
</feature>
<dbReference type="PANTHER" id="PTHR43751">
    <property type="entry name" value="SULFATASE"/>
    <property type="match status" value="1"/>
</dbReference>
<dbReference type="SUPFAM" id="SSF53649">
    <property type="entry name" value="Alkaline phosphatase-like"/>
    <property type="match status" value="1"/>
</dbReference>
<proteinExistence type="predicted"/>
<dbReference type="Pfam" id="PF00884">
    <property type="entry name" value="Sulfatase"/>
    <property type="match status" value="1"/>
</dbReference>
<dbReference type="InterPro" id="IPR052701">
    <property type="entry name" value="GAG_Ulvan_Degrading_Sulfatases"/>
</dbReference>
<sequence>MHKIPKISTLFSLFLFGMYLAQCAAPAEKREAAYHPTNVLLITADDLNYNSVGVYGCSVPDITPNLDKLAKGGMRFTNAFVNIAVCQPSRQSILTGRYPHTNGALGFEPIDASVATLQEQLSQVGYLNGILGKEIHLKPTEKFKWDYYIREADLASGLGIGRDPDLYYQYAMEFFNKSKKEDQPFFLMANSHDPHRPFAGSEQEKRQWGDDLPVATRTVRPEEVTVPEFLPDLPEIRREIAEYYTSVYRLDQTVGTLMQALDDSGLAENTLVMFISDNGMALPFGKSNCYLNSNKTPWIVQWPGKIPEGRVDSTHFISGIDFMPTILHALHLPPVPDMDGSSFLPLLEGKAQANRTRVFTEFHKIFAGVDYSMRCVQEGNYGYIVNFWSDGKHKIRGDAASGRTYPAMVEAAAENEAVARRLEMYEYRVTEELYDFARDPDGLTNLIDDPAYREIVDGLKQRLFREMRRTDDHLAGDFEAGFLENN</sequence>
<evidence type="ECO:0000313" key="3">
    <source>
        <dbReference type="EMBL" id="SEI76026.1"/>
    </source>
</evidence>
<dbReference type="GO" id="GO:0016787">
    <property type="term" value="F:hydrolase activity"/>
    <property type="evidence" value="ECO:0007669"/>
    <property type="project" value="UniProtKB-KW"/>
</dbReference>
<keyword evidence="4" id="KW-1185">Reference proteome</keyword>
<organism evidence="3 4">
    <name type="scientific">Cyclobacterium xiamenense</name>
    <dbReference type="NCBI Taxonomy" id="1297121"/>
    <lineage>
        <taxon>Bacteria</taxon>
        <taxon>Pseudomonadati</taxon>
        <taxon>Bacteroidota</taxon>
        <taxon>Cytophagia</taxon>
        <taxon>Cytophagales</taxon>
        <taxon>Cyclobacteriaceae</taxon>
        <taxon>Cyclobacterium</taxon>
    </lineage>
</organism>
<dbReference type="InterPro" id="IPR017850">
    <property type="entry name" value="Alkaline_phosphatase_core_sf"/>
</dbReference>
<dbReference type="Proteomes" id="UP000199403">
    <property type="component" value="Unassembled WGS sequence"/>
</dbReference>
<dbReference type="STRING" id="1416801.SAMN05192553_101153"/>
<dbReference type="AlphaFoldDB" id="A0A1H6T9S9"/>
<protein>
    <submittedName>
        <fullName evidence="3">N-sulfoglucosamine sulfohydrolase</fullName>
    </submittedName>
</protein>
<evidence type="ECO:0000256" key="1">
    <source>
        <dbReference type="SAM" id="SignalP"/>
    </source>
</evidence>
<dbReference type="CDD" id="cd16027">
    <property type="entry name" value="SGSH"/>
    <property type="match status" value="1"/>
</dbReference>
<evidence type="ECO:0000259" key="2">
    <source>
        <dbReference type="Pfam" id="PF00884"/>
    </source>
</evidence>
<keyword evidence="1" id="KW-0732">Signal</keyword>